<dbReference type="SUPFAM" id="SSF52129">
    <property type="entry name" value="Caspase-like"/>
    <property type="match status" value="1"/>
</dbReference>
<dbReference type="InterPro" id="IPR001309">
    <property type="entry name" value="Pept_C14_p20"/>
</dbReference>
<feature type="compositionally biased region" description="Polar residues" evidence="1">
    <location>
        <begin position="352"/>
        <end position="361"/>
    </location>
</feature>
<feature type="domain" description="Caspase family p20" evidence="3">
    <location>
        <begin position="55"/>
        <end position="143"/>
    </location>
</feature>
<dbReference type="RefSeq" id="WP_164048281.1">
    <property type="nucleotide sequence ID" value="NZ_WUFV01000015.1"/>
</dbReference>
<keyword evidence="2" id="KW-0732">Signal</keyword>
<organism evidence="4 5">
    <name type="scientific">Rhizobium leguminosarum</name>
    <dbReference type="NCBI Taxonomy" id="384"/>
    <lineage>
        <taxon>Bacteria</taxon>
        <taxon>Pseudomonadati</taxon>
        <taxon>Pseudomonadota</taxon>
        <taxon>Alphaproteobacteria</taxon>
        <taxon>Hyphomicrobiales</taxon>
        <taxon>Rhizobiaceae</taxon>
        <taxon>Rhizobium/Agrobacterium group</taxon>
        <taxon>Rhizobium</taxon>
    </lineage>
</organism>
<comment type="caution">
    <text evidence="4">The sequence shown here is derived from an EMBL/GenBank/DDBJ whole genome shotgun (WGS) entry which is preliminary data.</text>
</comment>
<dbReference type="AlphaFoldDB" id="A0A7K3VLJ2"/>
<feature type="compositionally biased region" description="Basic residues" evidence="1">
    <location>
        <begin position="365"/>
        <end position="376"/>
    </location>
</feature>
<accession>A0A7K3VLJ2</accession>
<dbReference type="PROSITE" id="PS50208">
    <property type="entry name" value="CASPASE_P20"/>
    <property type="match status" value="1"/>
</dbReference>
<sequence length="411" mass="44043">MDKLHSLGLVVLRVAVFLGGCSCSAWAQNLEMTWSVPPQYQTPGNGSTAMIIKDPDGVARTIYDESYAVLIIQGRYSNGWSPTVAQGERSASILRKALEARGYRVMIWRDLKGQQFQLLLSEVLSNIGYRNQTRLLFYYFGHGTSLGTSDDDAGIRTFLVPVDAGDPSTNPQEFYRSAIPISRLTELASAMTIKHAFFALEACNAGGILSTLGLPPPPNAMGYIFGENVKKHVRQFLTAGNEQQEVPSGVFSALLVGAFDEGSRNADGYVTGSDVISYVTRHSPQYTKDFPLNPSYGFIPPAGGGDMVIGPSLAKLDESIVGDTPPAVVEPGASGAVNGNIPAEPEPAAPSVKQTPSSTMPQPRAKPKNPVQRKPRIVSQSAPPKSLPGKGNVSTPRSGTCFKFNGQTFCE</sequence>
<dbReference type="Gene3D" id="3.40.50.1460">
    <property type="match status" value="1"/>
</dbReference>
<proteinExistence type="predicted"/>
<dbReference type="GO" id="GO:0006508">
    <property type="term" value="P:proteolysis"/>
    <property type="evidence" value="ECO:0007669"/>
    <property type="project" value="InterPro"/>
</dbReference>
<dbReference type="GO" id="GO:0004197">
    <property type="term" value="F:cysteine-type endopeptidase activity"/>
    <property type="evidence" value="ECO:0007669"/>
    <property type="project" value="InterPro"/>
</dbReference>
<evidence type="ECO:0000259" key="3">
    <source>
        <dbReference type="PROSITE" id="PS50208"/>
    </source>
</evidence>
<evidence type="ECO:0000256" key="2">
    <source>
        <dbReference type="SAM" id="SignalP"/>
    </source>
</evidence>
<evidence type="ECO:0000313" key="4">
    <source>
        <dbReference type="EMBL" id="NEK17734.1"/>
    </source>
</evidence>
<dbReference type="EMBL" id="WUFV01000015">
    <property type="protein sequence ID" value="NEK17734.1"/>
    <property type="molecule type" value="Genomic_DNA"/>
</dbReference>
<gene>
    <name evidence="4" type="ORF">GR257_23185</name>
</gene>
<dbReference type="InterPro" id="IPR011600">
    <property type="entry name" value="Pept_C14_caspase"/>
</dbReference>
<dbReference type="Proteomes" id="UP000471705">
    <property type="component" value="Unassembled WGS sequence"/>
</dbReference>
<dbReference type="Pfam" id="PF00656">
    <property type="entry name" value="Peptidase_C14"/>
    <property type="match status" value="1"/>
</dbReference>
<protein>
    <recommendedName>
        <fullName evidence="3">Caspase family p20 domain-containing protein</fullName>
    </recommendedName>
</protein>
<feature type="chain" id="PRO_5029807066" description="Caspase family p20 domain-containing protein" evidence="2">
    <location>
        <begin position="28"/>
        <end position="411"/>
    </location>
</feature>
<feature type="signal peptide" evidence="2">
    <location>
        <begin position="1"/>
        <end position="27"/>
    </location>
</feature>
<dbReference type="InterPro" id="IPR029030">
    <property type="entry name" value="Caspase-like_dom_sf"/>
</dbReference>
<evidence type="ECO:0000313" key="5">
    <source>
        <dbReference type="Proteomes" id="UP000471705"/>
    </source>
</evidence>
<reference evidence="4 5" key="1">
    <citation type="submission" date="2019-12" db="EMBL/GenBank/DDBJ databases">
        <title>Rhizobium genotypes associated with high levels of biological nitrogen fixation by grain legumes in a temperate-maritime cropping system.</title>
        <authorList>
            <person name="Maluk M."/>
            <person name="Francesc Ferrando Molina F."/>
            <person name="Lopez Del Egido L."/>
            <person name="Lafos M."/>
            <person name="Langarica-Fuentes A."/>
            <person name="Gebre Yohannes G."/>
            <person name="Young M.W."/>
            <person name="Martin P."/>
            <person name="Gantlett R."/>
            <person name="Kenicer G."/>
            <person name="Hawes C."/>
            <person name="Begg G.S."/>
            <person name="Quilliam R.S."/>
            <person name="Squire G.R."/>
            <person name="Poole P.S."/>
            <person name="Young P.W."/>
            <person name="Iannetta P.M."/>
            <person name="James E.K."/>
        </authorList>
    </citation>
    <scope>NUCLEOTIDE SEQUENCE [LARGE SCALE GENOMIC DNA]</scope>
    <source>
        <strain evidence="4 5">JHI54</strain>
    </source>
</reference>
<name>A0A7K3VLJ2_RHILE</name>
<feature type="region of interest" description="Disordered" evidence="1">
    <location>
        <begin position="324"/>
        <end position="401"/>
    </location>
</feature>
<evidence type="ECO:0000256" key="1">
    <source>
        <dbReference type="SAM" id="MobiDB-lite"/>
    </source>
</evidence>